<dbReference type="EMBL" id="QXHD01000004">
    <property type="protein sequence ID" value="NEZ56847.1"/>
    <property type="molecule type" value="Genomic_DNA"/>
</dbReference>
<evidence type="ECO:0000259" key="1">
    <source>
        <dbReference type="PROSITE" id="PS51186"/>
    </source>
</evidence>
<dbReference type="PROSITE" id="PS51186">
    <property type="entry name" value="GNAT"/>
    <property type="match status" value="1"/>
</dbReference>
<dbReference type="InterPro" id="IPR016181">
    <property type="entry name" value="Acyl_CoA_acyltransferase"/>
</dbReference>
<accession>A0A6M0RKR4</accession>
<sequence length="185" mass="21088">MSRLEVTTTYLEMLSVSQINPASPTHITLTEAVVPCPEFQRFLYTAVGGSWYWMDRLRWTYQQWADYLNQESVCVWVGYVNGVPAGYFELSKQPDLSAKIEYFGLLPQFIGQGHGGYLLTLALKTAWELTSTRVWVHTNSIDGPHALKNYQARGLVIYDQQQHIFDLPQSSPGPWPGARSPHQKH</sequence>
<feature type="domain" description="N-acetyltransferase" evidence="1">
    <location>
        <begin position="37"/>
        <end position="174"/>
    </location>
</feature>
<dbReference type="RefSeq" id="WP_163669797.1">
    <property type="nucleotide sequence ID" value="NZ_QXHD01000004.1"/>
</dbReference>
<reference evidence="2 3" key="1">
    <citation type="journal article" date="2020" name="Microb. Ecol.">
        <title>Ecogenomics of the Marine Benthic Filamentous Cyanobacterium Adonisia.</title>
        <authorList>
            <person name="Walter J.M."/>
            <person name="Coutinho F.H."/>
            <person name="Leomil L."/>
            <person name="Hargreaves P.I."/>
            <person name="Campeao M.E."/>
            <person name="Vieira V.V."/>
            <person name="Silva B.S."/>
            <person name="Fistarol G.O."/>
            <person name="Salomon P.S."/>
            <person name="Sawabe T."/>
            <person name="Mino S."/>
            <person name="Hosokawa M."/>
            <person name="Miyashita H."/>
            <person name="Maruyama F."/>
            <person name="van Verk M.C."/>
            <person name="Dutilh B.E."/>
            <person name="Thompson C.C."/>
            <person name="Thompson F.L."/>
        </authorList>
    </citation>
    <scope>NUCLEOTIDE SEQUENCE [LARGE SCALE GENOMIC DNA]</scope>
    <source>
        <strain evidence="2 3">CCMR0081</strain>
    </source>
</reference>
<proteinExistence type="predicted"/>
<evidence type="ECO:0000313" key="3">
    <source>
        <dbReference type="Proteomes" id="UP000481033"/>
    </source>
</evidence>
<dbReference type="AlphaFoldDB" id="A0A6M0RKR4"/>
<gene>
    <name evidence="2" type="ORF">DXZ20_14390</name>
</gene>
<dbReference type="InterPro" id="IPR000182">
    <property type="entry name" value="GNAT_dom"/>
</dbReference>
<evidence type="ECO:0000313" key="2">
    <source>
        <dbReference type="EMBL" id="NEZ56847.1"/>
    </source>
</evidence>
<dbReference type="GO" id="GO:0016747">
    <property type="term" value="F:acyltransferase activity, transferring groups other than amino-acyl groups"/>
    <property type="evidence" value="ECO:0007669"/>
    <property type="project" value="InterPro"/>
</dbReference>
<comment type="caution">
    <text evidence="2">The sequence shown here is derived from an EMBL/GenBank/DDBJ whole genome shotgun (WGS) entry which is preliminary data.</text>
</comment>
<keyword evidence="2" id="KW-0808">Transferase</keyword>
<dbReference type="SUPFAM" id="SSF55729">
    <property type="entry name" value="Acyl-CoA N-acyltransferases (Nat)"/>
    <property type="match status" value="1"/>
</dbReference>
<organism evidence="2 3">
    <name type="scientific">Adonisia turfae CCMR0081</name>
    <dbReference type="NCBI Taxonomy" id="2292702"/>
    <lineage>
        <taxon>Bacteria</taxon>
        <taxon>Bacillati</taxon>
        <taxon>Cyanobacteriota</taxon>
        <taxon>Adonisia</taxon>
        <taxon>Adonisia turfae</taxon>
    </lineage>
</organism>
<protein>
    <submittedName>
        <fullName evidence="2">GNAT family N-acetyltransferase</fullName>
    </submittedName>
</protein>
<keyword evidence="3" id="KW-1185">Reference proteome</keyword>
<name>A0A6M0RKR4_9CYAN</name>
<dbReference type="CDD" id="cd04301">
    <property type="entry name" value="NAT_SF"/>
    <property type="match status" value="1"/>
</dbReference>
<dbReference type="Proteomes" id="UP000481033">
    <property type="component" value="Unassembled WGS sequence"/>
</dbReference>
<dbReference type="Gene3D" id="3.40.630.30">
    <property type="match status" value="1"/>
</dbReference>
<dbReference type="Pfam" id="PF00583">
    <property type="entry name" value="Acetyltransf_1"/>
    <property type="match status" value="1"/>
</dbReference>